<protein>
    <submittedName>
        <fullName evidence="1">Uncharacterized protein</fullName>
    </submittedName>
</protein>
<dbReference type="AlphaFoldDB" id="A0A087TK56"/>
<organism evidence="1 2">
    <name type="scientific">Stegodyphus mimosarum</name>
    <name type="common">African social velvet spider</name>
    <dbReference type="NCBI Taxonomy" id="407821"/>
    <lineage>
        <taxon>Eukaryota</taxon>
        <taxon>Metazoa</taxon>
        <taxon>Ecdysozoa</taxon>
        <taxon>Arthropoda</taxon>
        <taxon>Chelicerata</taxon>
        <taxon>Arachnida</taxon>
        <taxon>Araneae</taxon>
        <taxon>Araneomorphae</taxon>
        <taxon>Entelegynae</taxon>
        <taxon>Eresoidea</taxon>
        <taxon>Eresidae</taxon>
        <taxon>Stegodyphus</taxon>
    </lineage>
</organism>
<keyword evidence="2" id="KW-1185">Reference proteome</keyword>
<feature type="non-terminal residue" evidence="1">
    <location>
        <position position="70"/>
    </location>
</feature>
<gene>
    <name evidence="1" type="ORF">X975_18134</name>
</gene>
<evidence type="ECO:0000313" key="1">
    <source>
        <dbReference type="EMBL" id="KFM65495.1"/>
    </source>
</evidence>
<reference evidence="1 2" key="1">
    <citation type="submission" date="2013-11" db="EMBL/GenBank/DDBJ databases">
        <title>Genome sequencing of Stegodyphus mimosarum.</title>
        <authorList>
            <person name="Bechsgaard J."/>
        </authorList>
    </citation>
    <scope>NUCLEOTIDE SEQUENCE [LARGE SCALE GENOMIC DNA]</scope>
</reference>
<accession>A0A087TK56</accession>
<evidence type="ECO:0000313" key="2">
    <source>
        <dbReference type="Proteomes" id="UP000054359"/>
    </source>
</evidence>
<dbReference type="EMBL" id="KK115594">
    <property type="protein sequence ID" value="KFM65495.1"/>
    <property type="molecule type" value="Genomic_DNA"/>
</dbReference>
<sequence>MALMSLSSSWSFLTSSSLHGSGSADVDVVICGATGLSSWYLASTLEQYRQFSGQGLLDKASAFPCDDPFP</sequence>
<name>A0A087TK56_STEMI</name>
<dbReference type="Proteomes" id="UP000054359">
    <property type="component" value="Unassembled WGS sequence"/>
</dbReference>
<proteinExistence type="predicted"/>